<evidence type="ECO:0000313" key="2">
    <source>
        <dbReference type="Proteomes" id="UP000677803"/>
    </source>
</evidence>
<comment type="caution">
    <text evidence="1">The sequence shown here is derived from an EMBL/GenBank/DDBJ whole genome shotgun (WGS) entry which is preliminary data.</text>
</comment>
<organism evidence="1 2">
    <name type="scientific">Menidia menidia</name>
    <name type="common">Atlantic silverside</name>
    <dbReference type="NCBI Taxonomy" id="238744"/>
    <lineage>
        <taxon>Eukaryota</taxon>
        <taxon>Metazoa</taxon>
        <taxon>Chordata</taxon>
        <taxon>Craniata</taxon>
        <taxon>Vertebrata</taxon>
        <taxon>Euteleostomi</taxon>
        <taxon>Actinopterygii</taxon>
        <taxon>Neopterygii</taxon>
        <taxon>Teleostei</taxon>
        <taxon>Neoteleostei</taxon>
        <taxon>Acanthomorphata</taxon>
        <taxon>Ovalentaria</taxon>
        <taxon>Atherinomorphae</taxon>
        <taxon>Atheriniformes</taxon>
        <taxon>Atherinopsidae</taxon>
        <taxon>Menidiinae</taxon>
        <taxon>Menidia</taxon>
    </lineage>
</organism>
<reference evidence="1" key="1">
    <citation type="submission" date="2021-05" db="EMBL/GenBank/DDBJ databases">
        <authorList>
            <person name="Tigano A."/>
        </authorList>
    </citation>
    <scope>NUCLEOTIDE SEQUENCE</scope>
</reference>
<accession>A0A8S4AE96</accession>
<keyword evidence="2" id="KW-1185">Reference proteome</keyword>
<name>A0A8S4AE96_9TELE</name>
<dbReference type="Proteomes" id="UP000677803">
    <property type="component" value="Unassembled WGS sequence"/>
</dbReference>
<gene>
    <name evidence="1" type="ORF">MMEN_LOCUS3052</name>
</gene>
<dbReference type="EMBL" id="CAJRST010002224">
    <property type="protein sequence ID" value="CAG5866304.1"/>
    <property type="molecule type" value="Genomic_DNA"/>
</dbReference>
<sequence length="103" mass="12095">MVRLKQPSLSPDRESAPHWRTTALGWYISITLAMIFTDEHRQLSMILPNITRLSMLSRARRVQKNLRSQRKRILQLLNRLFDSLQQLQNGQDDVVDVTKPRSL</sequence>
<proteinExistence type="predicted"/>
<dbReference type="AlphaFoldDB" id="A0A8S4AE96"/>
<evidence type="ECO:0000313" key="1">
    <source>
        <dbReference type="EMBL" id="CAG5866304.1"/>
    </source>
</evidence>
<protein>
    <submittedName>
        <fullName evidence="1">(Atlantic silverside) hypothetical protein</fullName>
    </submittedName>
</protein>